<comment type="catalytic activity">
    <reaction evidence="7">
        <text>L-histidinol phosphate + 2-oxoglutarate = 3-(imidazol-4-yl)-2-oxopropyl phosphate + L-glutamate</text>
        <dbReference type="Rhea" id="RHEA:23744"/>
        <dbReference type="ChEBI" id="CHEBI:16810"/>
        <dbReference type="ChEBI" id="CHEBI:29985"/>
        <dbReference type="ChEBI" id="CHEBI:57766"/>
        <dbReference type="ChEBI" id="CHEBI:57980"/>
        <dbReference type="EC" id="2.6.1.9"/>
    </reaction>
</comment>
<dbReference type="CDD" id="cd00609">
    <property type="entry name" value="AAT_like"/>
    <property type="match status" value="1"/>
</dbReference>
<keyword evidence="6" id="KW-0663">Pyridoxal phosphate</keyword>
<evidence type="ECO:0000259" key="9">
    <source>
        <dbReference type="Pfam" id="PF00155"/>
    </source>
</evidence>
<dbReference type="AlphaFoldDB" id="A0A0G4HZM2"/>
<evidence type="ECO:0000256" key="8">
    <source>
        <dbReference type="SAM" id="MobiDB-lite"/>
    </source>
</evidence>
<accession>A0A0G4HZM2</accession>
<feature type="domain" description="Aminotransferase class I/classII large" evidence="9">
    <location>
        <begin position="400"/>
        <end position="747"/>
    </location>
</feature>
<dbReference type="PANTHER" id="PTHR42885">
    <property type="entry name" value="HISTIDINOL-PHOSPHATE AMINOTRANSFERASE-RELATED"/>
    <property type="match status" value="1"/>
</dbReference>
<dbReference type="GO" id="GO:0030170">
    <property type="term" value="F:pyridoxal phosphate binding"/>
    <property type="evidence" value="ECO:0007669"/>
    <property type="project" value="InterPro"/>
</dbReference>
<feature type="compositionally biased region" description="Gly residues" evidence="8">
    <location>
        <begin position="764"/>
        <end position="782"/>
    </location>
</feature>
<dbReference type="PANTHER" id="PTHR42885:SF2">
    <property type="entry name" value="HISTIDINOL-PHOSPHATE AMINOTRANSFERASE"/>
    <property type="match status" value="1"/>
</dbReference>
<dbReference type="InterPro" id="IPR004839">
    <property type="entry name" value="Aminotransferase_I/II_large"/>
</dbReference>
<evidence type="ECO:0000256" key="2">
    <source>
        <dbReference type="ARBA" id="ARBA00005011"/>
    </source>
</evidence>
<evidence type="ECO:0000256" key="3">
    <source>
        <dbReference type="ARBA" id="ARBA00012748"/>
    </source>
</evidence>
<reference evidence="10" key="1">
    <citation type="submission" date="2014-11" db="EMBL/GenBank/DDBJ databases">
        <authorList>
            <person name="Otto D Thomas"/>
            <person name="Naeem Raeece"/>
        </authorList>
    </citation>
    <scope>NUCLEOTIDE SEQUENCE</scope>
</reference>
<dbReference type="GO" id="GO:0004400">
    <property type="term" value="F:histidinol-phosphate transaminase activity"/>
    <property type="evidence" value="ECO:0007669"/>
    <property type="project" value="UniProtKB-EC"/>
</dbReference>
<evidence type="ECO:0000256" key="1">
    <source>
        <dbReference type="ARBA" id="ARBA00001933"/>
    </source>
</evidence>
<name>A0A0G4HZM2_9ALVE</name>
<dbReference type="SUPFAM" id="SSF53383">
    <property type="entry name" value="PLP-dependent transferases"/>
    <property type="match status" value="1"/>
</dbReference>
<comment type="pathway">
    <text evidence="2">Amino-acid biosynthesis; L-histidine biosynthesis; L-histidine from 5-phospho-alpha-D-ribose 1-diphosphate: step 7/9.</text>
</comment>
<keyword evidence="5" id="KW-0808">Transferase</keyword>
<dbReference type="VEuPathDB" id="CryptoDB:Cvel_9754"/>
<dbReference type="EC" id="2.6.1.9" evidence="3"/>
<dbReference type="Pfam" id="PF00155">
    <property type="entry name" value="Aminotran_1_2"/>
    <property type="match status" value="1"/>
</dbReference>
<dbReference type="InterPro" id="IPR015421">
    <property type="entry name" value="PyrdxlP-dep_Trfase_major"/>
</dbReference>
<organism evidence="10">
    <name type="scientific">Chromera velia CCMP2878</name>
    <dbReference type="NCBI Taxonomy" id="1169474"/>
    <lineage>
        <taxon>Eukaryota</taxon>
        <taxon>Sar</taxon>
        <taxon>Alveolata</taxon>
        <taxon>Colpodellida</taxon>
        <taxon>Chromeraceae</taxon>
        <taxon>Chromera</taxon>
    </lineage>
</organism>
<protein>
    <recommendedName>
        <fullName evidence="3">histidinol-phosphate transaminase</fullName>
        <ecNumber evidence="3">2.6.1.9</ecNumber>
    </recommendedName>
</protein>
<evidence type="ECO:0000256" key="6">
    <source>
        <dbReference type="ARBA" id="ARBA00022898"/>
    </source>
</evidence>
<evidence type="ECO:0000313" key="10">
    <source>
        <dbReference type="EMBL" id="CEM50034.1"/>
    </source>
</evidence>
<evidence type="ECO:0000256" key="5">
    <source>
        <dbReference type="ARBA" id="ARBA00022679"/>
    </source>
</evidence>
<sequence>MSVTPTCPPPSQCGVQEGATVWALNPKYRDGTRLRASPSAESEFNKVWVPNDTELTVLEVSGDFANVQKPAGSSGWIRIRNLSTCARQEGIRKGVVRNEVVTPDPDYVRGVRIYGVGIKQDPYPGEKRGKGVQHLISPQWLSAMAEFIGAHLPEMKAFAGHAQATSLTQPGYDYKYFTNAANHLLDRAIARGLRTRQAVDDFLMASWLIMAASEVDSFPFEKYTQAERSKQREAFYEKYKTPKTATETQPAYQADNSVLGRFALPTARHDLLPHTSLERLGVNNELSSLKYSDPTVPMREGFLLSSRLDSLARHFEAVHRGDQDEDHIIHLLWNFHAIYHVLVIMPSKNDLPDYALCSGSPLSLSPSQAGGEADSRPKYIPTSSLEEILKRTHGEGTSAVLKLDWNEGALPPPPSVAAALTRMVELDGGGRLKWYPQLSGGLQLREALAIYCSAAIAPDDASPSPSPPACVIPESVLVTNGSDDALVLLCQEFLGHQKRALAPKPTYAHFAVNAQVTGAEMILWEQEDPFTASVTALETAVERDRPDLVYLVSPNNPTGVQWPASTVRSLSFKFPDTLFLVDEAYHEFASPCKTTGRPQSCVGLAVTRPNVVVTRTFSKAFCLAAVRCGYLIAHPNVIERLLPRYNPKAVNLFAATGALAALGELKTYYDPYVAATAAERERFIADLKSRGVDVRCGSGGNFVCVAVPGGQCAELARLLAEQGIFVRDVSRTFPGYVRITIGVEMTRVADALVGAVADLEGKTPAGGKGTKSPQGGTGDRAS</sequence>
<dbReference type="InterPro" id="IPR015424">
    <property type="entry name" value="PyrdxlP-dep_Trfase"/>
</dbReference>
<proteinExistence type="predicted"/>
<gene>
    <name evidence="10" type="ORF">Cvel_9754</name>
</gene>
<dbReference type="Gene3D" id="3.40.640.10">
    <property type="entry name" value="Type I PLP-dependent aspartate aminotransferase-like (Major domain)"/>
    <property type="match status" value="1"/>
</dbReference>
<dbReference type="InterPro" id="IPR015422">
    <property type="entry name" value="PyrdxlP-dep_Trfase_small"/>
</dbReference>
<evidence type="ECO:0000256" key="7">
    <source>
        <dbReference type="ARBA" id="ARBA00047481"/>
    </source>
</evidence>
<keyword evidence="4" id="KW-0032">Aminotransferase</keyword>
<dbReference type="EMBL" id="CDMZ01004530">
    <property type="protein sequence ID" value="CEM50034.1"/>
    <property type="molecule type" value="Genomic_DNA"/>
</dbReference>
<dbReference type="Gene3D" id="3.90.1150.10">
    <property type="entry name" value="Aspartate Aminotransferase, domain 1"/>
    <property type="match status" value="1"/>
</dbReference>
<comment type="cofactor">
    <cofactor evidence="1">
        <name>pyridoxal 5'-phosphate</name>
        <dbReference type="ChEBI" id="CHEBI:597326"/>
    </cofactor>
</comment>
<evidence type="ECO:0000256" key="4">
    <source>
        <dbReference type="ARBA" id="ARBA00022576"/>
    </source>
</evidence>
<feature type="region of interest" description="Disordered" evidence="8">
    <location>
        <begin position="762"/>
        <end position="782"/>
    </location>
</feature>